<sequence length="50" mass="5867">MASFIIQAAQEKNDQHIHNNGEHKVRVHEFVSLNTLTRSQKFLQIYSLIM</sequence>
<accession>A0A2P2J224</accession>
<dbReference type="AlphaFoldDB" id="A0A2P2J224"/>
<name>A0A2P2J224_RHIMU</name>
<organism evidence="1">
    <name type="scientific">Rhizophora mucronata</name>
    <name type="common">Asiatic mangrove</name>
    <dbReference type="NCBI Taxonomy" id="61149"/>
    <lineage>
        <taxon>Eukaryota</taxon>
        <taxon>Viridiplantae</taxon>
        <taxon>Streptophyta</taxon>
        <taxon>Embryophyta</taxon>
        <taxon>Tracheophyta</taxon>
        <taxon>Spermatophyta</taxon>
        <taxon>Magnoliopsida</taxon>
        <taxon>eudicotyledons</taxon>
        <taxon>Gunneridae</taxon>
        <taxon>Pentapetalae</taxon>
        <taxon>rosids</taxon>
        <taxon>fabids</taxon>
        <taxon>Malpighiales</taxon>
        <taxon>Rhizophoraceae</taxon>
        <taxon>Rhizophora</taxon>
    </lineage>
</organism>
<dbReference type="EMBL" id="GGEC01007049">
    <property type="protein sequence ID" value="MBW87532.1"/>
    <property type="molecule type" value="Transcribed_RNA"/>
</dbReference>
<evidence type="ECO:0000313" key="1">
    <source>
        <dbReference type="EMBL" id="MBW87532.1"/>
    </source>
</evidence>
<protein>
    <submittedName>
        <fullName evidence="1">Uncharacterized protein</fullName>
    </submittedName>
</protein>
<proteinExistence type="predicted"/>
<reference evidence="1" key="1">
    <citation type="submission" date="2018-02" db="EMBL/GenBank/DDBJ databases">
        <title>Rhizophora mucronata_Transcriptome.</title>
        <authorList>
            <person name="Meera S.P."/>
            <person name="Sreeshan A."/>
            <person name="Augustine A."/>
        </authorList>
    </citation>
    <scope>NUCLEOTIDE SEQUENCE</scope>
    <source>
        <tissue evidence="1">Leaf</tissue>
    </source>
</reference>